<feature type="compositionally biased region" description="Basic and acidic residues" evidence="3">
    <location>
        <begin position="106"/>
        <end position="116"/>
    </location>
</feature>
<protein>
    <recommendedName>
        <fullName evidence="6">DUF4005 domain-containing protein</fullName>
    </recommendedName>
</protein>
<feature type="region of interest" description="Disordered" evidence="3">
    <location>
        <begin position="737"/>
        <end position="803"/>
    </location>
</feature>
<organism evidence="4 5">
    <name type="scientific">Musa balbisiana</name>
    <name type="common">Banana</name>
    <dbReference type="NCBI Taxonomy" id="52838"/>
    <lineage>
        <taxon>Eukaryota</taxon>
        <taxon>Viridiplantae</taxon>
        <taxon>Streptophyta</taxon>
        <taxon>Embryophyta</taxon>
        <taxon>Tracheophyta</taxon>
        <taxon>Spermatophyta</taxon>
        <taxon>Magnoliopsida</taxon>
        <taxon>Liliopsida</taxon>
        <taxon>Zingiberales</taxon>
        <taxon>Musaceae</taxon>
        <taxon>Musa</taxon>
    </lineage>
</organism>
<keyword evidence="1" id="KW-0112">Calmodulin-binding</keyword>
<dbReference type="PANTHER" id="PTHR32295:SF154">
    <property type="entry name" value="PROTEIN IQ-DOMAIN 32"/>
    <property type="match status" value="1"/>
</dbReference>
<reference evidence="4 5" key="1">
    <citation type="journal article" date="2019" name="Nat. Plants">
        <title>Genome sequencing of Musa balbisiana reveals subgenome evolution and function divergence in polyploid bananas.</title>
        <authorList>
            <person name="Yao X."/>
        </authorList>
    </citation>
    <scope>NUCLEOTIDE SEQUENCE [LARGE SCALE GENOMIC DNA]</scope>
    <source>
        <strain evidence="5">cv. DH-PKW</strain>
        <tissue evidence="4">Leaves</tissue>
    </source>
</reference>
<feature type="compositionally biased region" description="Basic residues" evidence="3">
    <location>
        <begin position="663"/>
        <end position="673"/>
    </location>
</feature>
<sequence length="817" mass="89499">MGKSSRSCFKIIGCGGRDAVDDDDLEPEEAKTLSDTHRWSFRKKSSRQRVLSNTVISEPVSVCSSKQGQEVSNTNYHSLKYSSPVKAQVQERPIETSSSPSDVVNTEDHPSSDKSTDPVAPAFNDTDAIEVQSVIRGYLARKKFHKLRSIVKLQAAVRGHLVRRQAIGTLRCIQAIIRMQALVRARQACQLVEKFSPENTKFQGKGDSFEKSYKTSIKNLLSNGLARQLLETTPKTKAIYIKCDLSKSDSAWKWLERWMAVTSSGVGQQQEQNLNHISRPLEENGKMADSEPAKEIPVADSSVLSDSKFAPTELVMVSNSKNSSMTENTGNFEFQTSEIAPENSSRSLLKDDVEHLELKNELLNTTVEDYTETWMVNEESLNSITDNRQLQPNPTSEILVETIPNKLECAKDSSSPSPESTSCEALENEGKKSVIGSRKPCNPAFVVAQSKFEELSSRSIVDQSVTPVSQIVASKSKTESQNIQVDSFSNSKEEILAESSMLHESIVQAAVSECGTEISLSSTLDSLDRSEMEGGEIVLEIGALEKQIHSTNADAENAFSISHLGGDEDGSRFSSDLTMPQRPDGRDQTVADLNASVDSVQVDQQPTEPTISDGQTYLEGMIEQASSPQGTPRSHATATDLHGTPSSDVSVNAKKSKKDNSRHTHRQRSHLVGKRSPSNPNIDSDGKSSTENLTKGLRISMRHNSYGMAKTDHVEQEPRLSSSSSLPGYMQATASARAKAHVITSQKSSPDLNDIQPKKRHSLPIENGKQSSTPSIQRSASQALQSTKGNGTHSPHNSTGVQEKMAKMIKLQDQHMI</sequence>
<feature type="region of interest" description="Disordered" evidence="3">
    <location>
        <begin position="87"/>
        <end position="121"/>
    </location>
</feature>
<dbReference type="STRING" id="52838.A0A4S8KEY2"/>
<evidence type="ECO:0000256" key="1">
    <source>
        <dbReference type="ARBA" id="ARBA00022860"/>
    </source>
</evidence>
<comment type="caution">
    <text evidence="4">The sequence shown here is derived from an EMBL/GenBank/DDBJ whole genome shotgun (WGS) entry which is preliminary data.</text>
</comment>
<dbReference type="SMART" id="SM00015">
    <property type="entry name" value="IQ"/>
    <property type="match status" value="2"/>
</dbReference>
<dbReference type="Proteomes" id="UP000317650">
    <property type="component" value="Chromosome 4"/>
</dbReference>
<gene>
    <name evidence="4" type="ORF">C4D60_Mb04t26350</name>
</gene>
<dbReference type="Pfam" id="PF00612">
    <property type="entry name" value="IQ"/>
    <property type="match status" value="2"/>
</dbReference>
<accession>A0A4S8KEY2</accession>
<dbReference type="AlphaFoldDB" id="A0A4S8KEY2"/>
<evidence type="ECO:0000313" key="4">
    <source>
        <dbReference type="EMBL" id="THU73769.1"/>
    </source>
</evidence>
<comment type="similarity">
    <text evidence="2">Belongs to the IQD family.</text>
</comment>
<dbReference type="Gene3D" id="1.20.5.190">
    <property type="match status" value="1"/>
</dbReference>
<name>A0A4S8KEY2_MUSBA</name>
<dbReference type="EMBL" id="PYDT01000001">
    <property type="protein sequence ID" value="THU73769.1"/>
    <property type="molecule type" value="Genomic_DNA"/>
</dbReference>
<feature type="compositionally biased region" description="Polar residues" evidence="3">
    <location>
        <begin position="95"/>
        <end position="104"/>
    </location>
</feature>
<feature type="compositionally biased region" description="Polar residues" evidence="3">
    <location>
        <begin position="768"/>
        <end position="801"/>
    </location>
</feature>
<feature type="region of interest" description="Disordered" evidence="3">
    <location>
        <begin position="624"/>
        <end position="691"/>
    </location>
</feature>
<feature type="region of interest" description="Disordered" evidence="3">
    <location>
        <begin position="17"/>
        <end position="47"/>
    </location>
</feature>
<feature type="compositionally biased region" description="Basic and acidic residues" evidence="3">
    <location>
        <begin position="28"/>
        <end position="38"/>
    </location>
</feature>
<evidence type="ECO:0000313" key="5">
    <source>
        <dbReference type="Proteomes" id="UP000317650"/>
    </source>
</evidence>
<dbReference type="GO" id="GO:0005516">
    <property type="term" value="F:calmodulin binding"/>
    <property type="evidence" value="ECO:0007669"/>
    <property type="project" value="UniProtKB-KW"/>
</dbReference>
<feature type="compositionally biased region" description="Polar residues" evidence="3">
    <location>
        <begin position="676"/>
        <end position="691"/>
    </location>
</feature>
<dbReference type="PANTHER" id="PTHR32295">
    <property type="entry name" value="IQ-DOMAIN 5-RELATED"/>
    <property type="match status" value="1"/>
</dbReference>
<feature type="compositionally biased region" description="Polar residues" evidence="3">
    <location>
        <begin position="624"/>
        <end position="637"/>
    </location>
</feature>
<evidence type="ECO:0000256" key="3">
    <source>
        <dbReference type="SAM" id="MobiDB-lite"/>
    </source>
</evidence>
<evidence type="ECO:0000256" key="2">
    <source>
        <dbReference type="ARBA" id="ARBA00024341"/>
    </source>
</evidence>
<dbReference type="PROSITE" id="PS50096">
    <property type="entry name" value="IQ"/>
    <property type="match status" value="2"/>
</dbReference>
<feature type="region of interest" description="Disordered" evidence="3">
    <location>
        <begin position="708"/>
        <end position="727"/>
    </location>
</feature>
<evidence type="ECO:0008006" key="6">
    <source>
        <dbReference type="Google" id="ProtNLM"/>
    </source>
</evidence>
<dbReference type="InterPro" id="IPR000048">
    <property type="entry name" value="IQ_motif_EF-hand-BS"/>
</dbReference>
<feature type="region of interest" description="Disordered" evidence="3">
    <location>
        <begin position="561"/>
        <end position="587"/>
    </location>
</feature>
<keyword evidence="5" id="KW-1185">Reference proteome</keyword>
<proteinExistence type="inferred from homology"/>